<comment type="function">
    <text evidence="6">Catalyzes the reversible hydration of carbon dioxide to form bicarbonate.</text>
</comment>
<dbReference type="Gene3D" id="3.40.1050.10">
    <property type="entry name" value="Carbonic anhydrase"/>
    <property type="match status" value="1"/>
</dbReference>
<dbReference type="Pfam" id="PF00484">
    <property type="entry name" value="Pro_CA"/>
    <property type="match status" value="1"/>
</dbReference>
<evidence type="ECO:0000256" key="7">
    <source>
        <dbReference type="SAM" id="Phobius"/>
    </source>
</evidence>
<keyword evidence="3 7" id="KW-0812">Transmembrane</keyword>
<evidence type="ECO:0000313" key="9">
    <source>
        <dbReference type="EMBL" id="MFI2472076.1"/>
    </source>
</evidence>
<dbReference type="EMBL" id="JBIRYO010000001">
    <property type="protein sequence ID" value="MFI2472076.1"/>
    <property type="molecule type" value="Genomic_DNA"/>
</dbReference>
<dbReference type="InterPro" id="IPR001765">
    <property type="entry name" value="Carbonic_anhydrase"/>
</dbReference>
<feature type="transmembrane region" description="Helical" evidence="7">
    <location>
        <begin position="49"/>
        <end position="69"/>
    </location>
</feature>
<gene>
    <name evidence="9" type="ORF">ACH49W_01730</name>
</gene>
<sequence>MSTDTDSAPRTSRLTRVLHHDVPASIVVFLVALPLSLGIAVASGAPVAAGLIAAVVGGVVAGLLGGSAVQVSGPTASLTVVVAESVHHFGWAATCFITVGAGVLQILFGLSRIARGALAIAPVVVHGMLAGIGVIIALQQVHVLLGGASLSSPFQSLIQLPHQLMSVHPGDLCAGLVVITILIAWRFLPRRVRTVPGPLVAVVAATVLSLLLHSDVDRIVLSGSMFDAIGLPAVPAGGWFAVFVTMITIALIASVETLLSAMAVDKLRPGNRTDLDRELIGQGAANVTSGLLGGLPIAAVIVRSITNANAGAQTRAATVLHGLWVLIFAVALAGLVQQIPKAALAGLLILIGVQLIKLAHIRLAARNGDLAVYLATVLGVVFLNLLQGMAVGLALSVALLLWRVVRVTIVAEPVAHARRWVVTIDGTCTFLALPKLTAELAKVPSGVPVTVEMTVDFLDHASYELITDWARQREEHGAPVHFAEIGAARMAAVVHGPPERGHARKVLEEVIGPWRPTGGRVDRIAVGIAAYHRGHAHLMRPHLDGLRNRHDADSFFLTCADARIVPNVITNSGPGDLFTVRNVGNLAPVGGSDVSVEAALIYALEKLDVRAVVVCGHSGCGAMEALHREVQAGPGLGDWLAHARPTLDRFRLGHPVAEAAALAGFGEVDQLGMVNVAVQLETLRAYPAVRRGIEERGVVVSGLFFDIATARVIEVRVDGIAEFDDADGHAAAEPVRAGGEVGSRTEGAARRRIWTKV</sequence>
<feature type="domain" description="SLC26A/SulP transporter" evidence="8">
    <location>
        <begin position="18"/>
        <end position="374"/>
    </location>
</feature>
<proteinExistence type="inferred from homology"/>
<dbReference type="Proteomes" id="UP001611415">
    <property type="component" value="Unassembled WGS sequence"/>
</dbReference>
<dbReference type="PANTHER" id="PTHR11814">
    <property type="entry name" value="SULFATE TRANSPORTER"/>
    <property type="match status" value="1"/>
</dbReference>
<feature type="transmembrane region" description="Helical" evidence="7">
    <location>
        <begin position="89"/>
        <end position="110"/>
    </location>
</feature>
<dbReference type="Pfam" id="PF00916">
    <property type="entry name" value="Sulfate_transp"/>
    <property type="match status" value="1"/>
</dbReference>
<evidence type="ECO:0000313" key="10">
    <source>
        <dbReference type="Proteomes" id="UP001611415"/>
    </source>
</evidence>
<reference evidence="9 10" key="1">
    <citation type="submission" date="2024-10" db="EMBL/GenBank/DDBJ databases">
        <title>The Natural Products Discovery Center: Release of the First 8490 Sequenced Strains for Exploring Actinobacteria Biosynthetic Diversity.</title>
        <authorList>
            <person name="Kalkreuter E."/>
            <person name="Kautsar S.A."/>
            <person name="Yang D."/>
            <person name="Bader C.D."/>
            <person name="Teijaro C.N."/>
            <person name="Fluegel L."/>
            <person name="Davis C.M."/>
            <person name="Simpson J.R."/>
            <person name="Lauterbach L."/>
            <person name="Steele A.D."/>
            <person name="Gui C."/>
            <person name="Meng S."/>
            <person name="Li G."/>
            <person name="Viehrig K."/>
            <person name="Ye F."/>
            <person name="Su P."/>
            <person name="Kiefer A.F."/>
            <person name="Nichols A."/>
            <person name="Cepeda A.J."/>
            <person name="Yan W."/>
            <person name="Fan B."/>
            <person name="Jiang Y."/>
            <person name="Adhikari A."/>
            <person name="Zheng C.-J."/>
            <person name="Schuster L."/>
            <person name="Cowan T.M."/>
            <person name="Smanski M.J."/>
            <person name="Chevrette M.G."/>
            <person name="De Carvalho L.P.S."/>
            <person name="Shen B."/>
        </authorList>
    </citation>
    <scope>NUCLEOTIDE SEQUENCE [LARGE SCALE GENOMIC DNA]</scope>
    <source>
        <strain evidence="9 10">NPDC019275</strain>
    </source>
</reference>
<feature type="transmembrane region" description="Helical" evidence="7">
    <location>
        <begin position="117"/>
        <end position="145"/>
    </location>
</feature>
<dbReference type="InterPro" id="IPR036874">
    <property type="entry name" value="Carbonic_anhydrase_sf"/>
</dbReference>
<dbReference type="InterPro" id="IPR011547">
    <property type="entry name" value="SLC26A/SulP_dom"/>
</dbReference>
<evidence type="ECO:0000256" key="4">
    <source>
        <dbReference type="ARBA" id="ARBA00022989"/>
    </source>
</evidence>
<evidence type="ECO:0000256" key="3">
    <source>
        <dbReference type="ARBA" id="ARBA00022692"/>
    </source>
</evidence>
<keyword evidence="10" id="KW-1185">Reference proteome</keyword>
<feature type="transmembrane region" description="Helical" evidence="7">
    <location>
        <begin position="317"/>
        <end position="336"/>
    </location>
</feature>
<dbReference type="RefSeq" id="WP_397090564.1">
    <property type="nucleotide sequence ID" value="NZ_JBIRYO010000001.1"/>
</dbReference>
<comment type="caution">
    <text evidence="9">The sequence shown here is derived from an EMBL/GenBank/DDBJ whole genome shotgun (WGS) entry which is preliminary data.</text>
</comment>
<evidence type="ECO:0000256" key="2">
    <source>
        <dbReference type="ARBA" id="ARBA00006217"/>
    </source>
</evidence>
<dbReference type="SMART" id="SM00947">
    <property type="entry name" value="Pro_CA"/>
    <property type="match status" value="1"/>
</dbReference>
<feature type="transmembrane region" description="Helical" evidence="7">
    <location>
        <begin position="371"/>
        <end position="402"/>
    </location>
</feature>
<comment type="subcellular location">
    <subcellularLocation>
        <location evidence="1">Membrane</location>
        <topology evidence="1">Multi-pass membrane protein</topology>
    </subcellularLocation>
</comment>
<feature type="transmembrane region" description="Helical" evidence="7">
    <location>
        <begin position="284"/>
        <end position="305"/>
    </location>
</feature>
<organism evidence="9 10">
    <name type="scientific">Nocardia xishanensis</name>
    <dbReference type="NCBI Taxonomy" id="238964"/>
    <lineage>
        <taxon>Bacteria</taxon>
        <taxon>Bacillati</taxon>
        <taxon>Actinomycetota</taxon>
        <taxon>Actinomycetes</taxon>
        <taxon>Mycobacteriales</taxon>
        <taxon>Nocardiaceae</taxon>
        <taxon>Nocardia</taxon>
    </lineage>
</organism>
<feature type="transmembrane region" description="Helical" evidence="7">
    <location>
        <begin position="165"/>
        <end position="185"/>
    </location>
</feature>
<keyword evidence="5 7" id="KW-0472">Membrane</keyword>
<keyword evidence="4 7" id="KW-1133">Transmembrane helix</keyword>
<accession>A0ABW7WSB1</accession>
<dbReference type="SUPFAM" id="SSF53056">
    <property type="entry name" value="beta-carbonic anhydrase, cab"/>
    <property type="match status" value="1"/>
</dbReference>
<name>A0ABW7WSB1_9NOCA</name>
<evidence type="ECO:0000256" key="1">
    <source>
        <dbReference type="ARBA" id="ARBA00004141"/>
    </source>
</evidence>
<feature type="transmembrane region" description="Helical" evidence="7">
    <location>
        <begin position="22"/>
        <end position="42"/>
    </location>
</feature>
<evidence type="ECO:0000256" key="6">
    <source>
        <dbReference type="ARBA" id="ARBA00024993"/>
    </source>
</evidence>
<feature type="transmembrane region" description="Helical" evidence="7">
    <location>
        <begin position="236"/>
        <end position="264"/>
    </location>
</feature>
<feature type="transmembrane region" description="Helical" evidence="7">
    <location>
        <begin position="197"/>
        <end position="216"/>
    </location>
</feature>
<dbReference type="InterPro" id="IPR001902">
    <property type="entry name" value="SLC26A/SulP_fam"/>
</dbReference>
<comment type="similarity">
    <text evidence="2">Belongs to the beta-class carbonic anhydrase family.</text>
</comment>
<evidence type="ECO:0000259" key="8">
    <source>
        <dbReference type="Pfam" id="PF00916"/>
    </source>
</evidence>
<evidence type="ECO:0000256" key="5">
    <source>
        <dbReference type="ARBA" id="ARBA00023136"/>
    </source>
</evidence>
<feature type="transmembrane region" description="Helical" evidence="7">
    <location>
        <begin position="343"/>
        <end position="365"/>
    </location>
</feature>
<protein>
    <submittedName>
        <fullName evidence="9">SulP family inorganic anion transporter</fullName>
    </submittedName>
</protein>